<evidence type="ECO:0000313" key="2">
    <source>
        <dbReference type="EMBL" id="QNM12434.1"/>
    </source>
</evidence>
<accession>A0A7G9GNQ2</accession>
<dbReference type="RefSeq" id="WP_118667149.1">
    <property type="nucleotide sequence ID" value="NZ_CP060636.1"/>
</dbReference>
<dbReference type="Gene3D" id="1.10.530.10">
    <property type="match status" value="1"/>
</dbReference>
<feature type="domain" description="Mannosyl-glycoprotein endo-beta-N-acetylglucosamidase-like" evidence="1">
    <location>
        <begin position="17"/>
        <end position="94"/>
    </location>
</feature>
<evidence type="ECO:0000313" key="3">
    <source>
        <dbReference type="Proteomes" id="UP000515856"/>
    </source>
</evidence>
<dbReference type="Pfam" id="PF01832">
    <property type="entry name" value="Glucosaminidase"/>
    <property type="match status" value="1"/>
</dbReference>
<gene>
    <name evidence="2" type="ORF">H9Q80_00310</name>
</gene>
<dbReference type="Proteomes" id="UP000515856">
    <property type="component" value="Chromosome"/>
</dbReference>
<dbReference type="EMBL" id="CP060636">
    <property type="protein sequence ID" value="QNM12434.1"/>
    <property type="molecule type" value="Genomic_DNA"/>
</dbReference>
<keyword evidence="3" id="KW-1185">Reference proteome</keyword>
<dbReference type="AlphaFoldDB" id="A0A7G9GNQ2"/>
<reference evidence="2 3" key="1">
    <citation type="submission" date="2020-08" db="EMBL/GenBank/DDBJ databases">
        <authorList>
            <person name="Liu C."/>
            <person name="Sun Q."/>
        </authorList>
    </citation>
    <scope>NUCLEOTIDE SEQUENCE [LARGE SCALE GENOMIC DNA]</scope>
    <source>
        <strain evidence="2 3">NSJ-61</strain>
    </source>
</reference>
<name>A0A7G9GNQ2_9FIRM</name>
<dbReference type="InterPro" id="IPR002901">
    <property type="entry name" value="MGlyc_endo_b_GlcNAc-like_dom"/>
</dbReference>
<proteinExistence type="predicted"/>
<dbReference type="KEGG" id="ehn:H9Q80_00310"/>
<dbReference type="GO" id="GO:0004040">
    <property type="term" value="F:amidase activity"/>
    <property type="evidence" value="ECO:0007669"/>
    <property type="project" value="InterPro"/>
</dbReference>
<sequence length="129" mass="14858">MFMQDTKLTQFYDPTYLYDLSQTYQIDPGFILAVFIWETGWGKESLPWINGYNPAGITCSGGYCLYDSPEQGIEEMYKLMRAYADGSIEYVGVRNTVSQVRAKWSESKDAEQIATLWRSIYDKGRNQAD</sequence>
<protein>
    <submittedName>
        <fullName evidence="2">Glucosaminidase domain-containing protein</fullName>
    </submittedName>
</protein>
<evidence type="ECO:0000259" key="1">
    <source>
        <dbReference type="Pfam" id="PF01832"/>
    </source>
</evidence>
<organism evidence="2 3">
    <name type="scientific">[Eubacterium] hominis</name>
    <dbReference type="NCBI Taxonomy" id="2764325"/>
    <lineage>
        <taxon>Bacteria</taxon>
        <taxon>Bacillati</taxon>
        <taxon>Bacillota</taxon>
        <taxon>Erysipelotrichia</taxon>
        <taxon>Erysipelotrichales</taxon>
        <taxon>Erysipelotrichaceae</taxon>
        <taxon>Amedibacillus</taxon>
    </lineage>
</organism>